<keyword evidence="5 7" id="KW-0067">ATP-binding</keyword>
<evidence type="ECO:0000256" key="5">
    <source>
        <dbReference type="HAMAP-Rule" id="MF_00235"/>
    </source>
</evidence>
<evidence type="ECO:0000313" key="10">
    <source>
        <dbReference type="Proteomes" id="UP001289135"/>
    </source>
</evidence>
<evidence type="ECO:0000256" key="8">
    <source>
        <dbReference type="SAM" id="SignalP"/>
    </source>
</evidence>
<dbReference type="InterPro" id="IPR027417">
    <property type="entry name" value="P-loop_NTPase"/>
</dbReference>
<dbReference type="GO" id="GO:0005524">
    <property type="term" value="F:ATP binding"/>
    <property type="evidence" value="ECO:0007669"/>
    <property type="project" value="UniProtKB-UniRule"/>
</dbReference>
<comment type="catalytic activity">
    <reaction evidence="5 7">
        <text>AMP + ATP = 2 ADP</text>
        <dbReference type="Rhea" id="RHEA:12973"/>
        <dbReference type="ChEBI" id="CHEBI:30616"/>
        <dbReference type="ChEBI" id="CHEBI:456215"/>
        <dbReference type="ChEBI" id="CHEBI:456216"/>
        <dbReference type="EC" id="2.7.4.3"/>
    </reaction>
</comment>
<evidence type="ECO:0000256" key="1">
    <source>
        <dbReference type="ARBA" id="ARBA00022679"/>
    </source>
</evidence>
<feature type="region of interest" description="NMP" evidence="5">
    <location>
        <begin position="72"/>
        <end position="101"/>
    </location>
</feature>
<keyword evidence="3 5" id="KW-0547">Nucleotide-binding</keyword>
<dbReference type="InterPro" id="IPR000850">
    <property type="entry name" value="Adenylat/UMP-CMP_kin"/>
</dbReference>
<reference evidence="9" key="1">
    <citation type="submission" date="2023-02" db="EMBL/GenBank/DDBJ databases">
        <title>Host association and intracellularity evolved multiple times independently in the Rickettsiales.</title>
        <authorList>
            <person name="Castelli M."/>
            <person name="Nardi T."/>
            <person name="Gammuto L."/>
            <person name="Bellinzona G."/>
            <person name="Sabaneyeva E."/>
            <person name="Potekhin A."/>
            <person name="Serra V."/>
            <person name="Petroni G."/>
            <person name="Sassera D."/>
        </authorList>
    </citation>
    <scope>NUCLEOTIDE SEQUENCE</scope>
    <source>
        <strain evidence="9">USBL-36I1</strain>
    </source>
</reference>
<evidence type="ECO:0000313" key="9">
    <source>
        <dbReference type="EMBL" id="MDZ5761427.1"/>
    </source>
</evidence>
<dbReference type="GO" id="GO:0005737">
    <property type="term" value="C:cytoplasm"/>
    <property type="evidence" value="ECO:0007669"/>
    <property type="project" value="UniProtKB-SubCell"/>
</dbReference>
<protein>
    <recommendedName>
        <fullName evidence="5 7">Adenylate kinase</fullName>
        <shortName evidence="5">AK</shortName>
        <ecNumber evidence="5 7">2.7.4.3</ecNumber>
    </recommendedName>
    <alternativeName>
        <fullName evidence="5">ATP-AMP transphosphorylase</fullName>
    </alternativeName>
    <alternativeName>
        <fullName evidence="5">ATP:AMP phosphotransferase</fullName>
    </alternativeName>
    <alternativeName>
        <fullName evidence="5">Adenylate monophosphate kinase</fullName>
    </alternativeName>
</protein>
<keyword evidence="5" id="KW-0963">Cytoplasm</keyword>
<comment type="subcellular location">
    <subcellularLocation>
        <location evidence="5 7">Cytoplasm</location>
    </subcellularLocation>
</comment>
<comment type="subunit">
    <text evidence="5 7">Monomer.</text>
</comment>
<feature type="chain" id="PRO_5042121592" description="Adenylate kinase" evidence="8">
    <location>
        <begin position="28"/>
        <end position="272"/>
    </location>
</feature>
<keyword evidence="1 5" id="KW-0808">Transferase</keyword>
<comment type="similarity">
    <text evidence="5 6">Belongs to the adenylate kinase family.</text>
</comment>
<comment type="caution">
    <text evidence="9">The sequence shown here is derived from an EMBL/GenBank/DDBJ whole genome shotgun (WGS) entry which is preliminary data.</text>
</comment>
<dbReference type="RefSeq" id="WP_322498852.1">
    <property type="nucleotide sequence ID" value="NZ_JARGYU010000002.1"/>
</dbReference>
<comment type="caution">
    <text evidence="5">Lacks conserved residue(s) required for the propagation of feature annotation.</text>
</comment>
<comment type="pathway">
    <text evidence="5">Purine metabolism; AMP biosynthesis via salvage pathway; AMP from ADP: step 1/1.</text>
</comment>
<feature type="binding site" evidence="5">
    <location>
        <position position="206"/>
    </location>
    <ligand>
        <name>AMP</name>
        <dbReference type="ChEBI" id="CHEBI:456215"/>
    </ligand>
</feature>
<feature type="binding site" evidence="5">
    <location>
        <position position="236"/>
    </location>
    <ligand>
        <name>ATP</name>
        <dbReference type="ChEBI" id="CHEBI:30616"/>
    </ligand>
</feature>
<organism evidence="9 10">
    <name type="scientific">Lyticum sinuosum</name>
    <dbReference type="NCBI Taxonomy" id="1332059"/>
    <lineage>
        <taxon>Bacteria</taxon>
        <taxon>Pseudomonadati</taxon>
        <taxon>Pseudomonadota</taxon>
        <taxon>Alphaproteobacteria</taxon>
        <taxon>Rickettsiales</taxon>
        <taxon>Lyticum</taxon>
    </lineage>
</organism>
<sequence length="272" mass="30646">MIIKNFLLNFIKKSLIFLLLIVITACSKQNALTNNNNYKDHKLYIIMIGAPSSGKGTHASIISKKYKIPHISVGDIMRDEVKSGSKLGREMGDIMQKGGLVPPQITMELINNRISQKDCRNGYILDGAPRSRYQAEQIKNILSKDPNNVNIILNLDVSDNVLKARMIKRAECGKCNAGMIKGSICTNCHGDEVIRSDDNPRTFNKRLTTYHKHSDAVIDYFKNHSNFIIVDIKSHGNVEEVSKKITNSIDYFISYITENNQVMKSSLENIIN</sequence>
<feature type="binding site" evidence="5">
    <location>
        <position position="78"/>
    </location>
    <ligand>
        <name>AMP</name>
        <dbReference type="ChEBI" id="CHEBI:456215"/>
    </ligand>
</feature>
<dbReference type="Gene3D" id="3.40.50.300">
    <property type="entry name" value="P-loop containing nucleotide triphosphate hydrolases"/>
    <property type="match status" value="1"/>
</dbReference>
<dbReference type="EC" id="2.7.4.3" evidence="5 7"/>
<evidence type="ECO:0000256" key="6">
    <source>
        <dbReference type="RuleBase" id="RU003330"/>
    </source>
</evidence>
<keyword evidence="10" id="KW-1185">Reference proteome</keyword>
<dbReference type="SUPFAM" id="SSF52540">
    <property type="entry name" value="P-loop containing nucleoside triphosphate hydrolases"/>
    <property type="match status" value="1"/>
</dbReference>
<comment type="domain">
    <text evidence="5">Consists of three domains, a large central CORE domain and two small peripheral domains, NMPbind and LID, which undergo movements during catalysis. The LID domain closes over the site of phosphoryl transfer upon ATP binding. Assembling and dissambling the active center during each catalytic cycle provides an effective means to prevent ATP hydrolysis.</text>
</comment>
<feature type="binding site" evidence="5">
    <location>
        <position position="195"/>
    </location>
    <ligand>
        <name>AMP</name>
        <dbReference type="ChEBI" id="CHEBI:456215"/>
    </ligand>
</feature>
<dbReference type="GO" id="GO:0004017">
    <property type="term" value="F:AMP kinase activity"/>
    <property type="evidence" value="ECO:0007669"/>
    <property type="project" value="UniProtKB-UniRule"/>
</dbReference>
<dbReference type="NCBIfam" id="TIGR01351">
    <property type="entry name" value="adk"/>
    <property type="match status" value="1"/>
</dbReference>
<keyword evidence="4 5" id="KW-0418">Kinase</keyword>
<dbReference type="PANTHER" id="PTHR23359">
    <property type="entry name" value="NUCLEOTIDE KINASE"/>
    <property type="match status" value="1"/>
</dbReference>
<feature type="binding site" evidence="5">
    <location>
        <begin position="99"/>
        <end position="101"/>
    </location>
    <ligand>
        <name>AMP</name>
        <dbReference type="ChEBI" id="CHEBI:456215"/>
    </ligand>
</feature>
<dbReference type="PROSITE" id="PS51257">
    <property type="entry name" value="PROKAR_LIPOPROTEIN"/>
    <property type="match status" value="1"/>
</dbReference>
<dbReference type="AlphaFoldDB" id="A0AAE4VKE8"/>
<evidence type="ECO:0000256" key="3">
    <source>
        <dbReference type="ARBA" id="ARBA00022741"/>
    </source>
</evidence>
<keyword evidence="8" id="KW-0732">Signal</keyword>
<evidence type="ECO:0000256" key="7">
    <source>
        <dbReference type="RuleBase" id="RU003331"/>
    </source>
</evidence>
<dbReference type="CDD" id="cd01428">
    <property type="entry name" value="ADK"/>
    <property type="match status" value="1"/>
</dbReference>
<accession>A0AAE4VKE8</accession>
<comment type="function">
    <text evidence="5">Catalyzes the reversible transfer of the terminal phosphate group between ATP and AMP. Plays an important role in cellular energy homeostasis and in adenine nucleotide metabolism.</text>
</comment>
<feature type="binding site" evidence="5">
    <location>
        <position position="169"/>
    </location>
    <ligand>
        <name>ATP</name>
        <dbReference type="ChEBI" id="CHEBI:30616"/>
    </ligand>
</feature>
<dbReference type="HAMAP" id="MF_00235">
    <property type="entry name" value="Adenylate_kinase_Adk"/>
    <property type="match status" value="1"/>
</dbReference>
<keyword evidence="2 5" id="KW-0545">Nucleotide biosynthesis</keyword>
<name>A0AAE4VKE8_9RICK</name>
<dbReference type="Pfam" id="PF00406">
    <property type="entry name" value="ADK"/>
    <property type="match status" value="1"/>
</dbReference>
<feature type="signal peptide" evidence="8">
    <location>
        <begin position="1"/>
        <end position="27"/>
    </location>
</feature>
<proteinExistence type="inferred from homology"/>
<evidence type="ECO:0000256" key="2">
    <source>
        <dbReference type="ARBA" id="ARBA00022727"/>
    </source>
</evidence>
<dbReference type="PRINTS" id="PR00094">
    <property type="entry name" value="ADENYLTKNASE"/>
</dbReference>
<dbReference type="InterPro" id="IPR006259">
    <property type="entry name" value="Adenyl_kin_sub"/>
</dbReference>
<feature type="binding site" evidence="5">
    <location>
        <position position="134"/>
    </location>
    <ligand>
        <name>AMP</name>
        <dbReference type="ChEBI" id="CHEBI:456215"/>
    </ligand>
</feature>
<dbReference type="GO" id="GO:0044209">
    <property type="term" value="P:AMP salvage"/>
    <property type="evidence" value="ECO:0007669"/>
    <property type="project" value="UniProtKB-UniRule"/>
</dbReference>
<evidence type="ECO:0000256" key="4">
    <source>
        <dbReference type="ARBA" id="ARBA00022777"/>
    </source>
</evidence>
<gene>
    <name evidence="5" type="primary">adk</name>
    <name evidence="9" type="ORF">Lyticum_00603</name>
</gene>
<dbReference type="Proteomes" id="UP001289135">
    <property type="component" value="Unassembled WGS sequence"/>
</dbReference>
<dbReference type="EMBL" id="JARGYU010000002">
    <property type="protein sequence ID" value="MDZ5761427.1"/>
    <property type="molecule type" value="Genomic_DNA"/>
</dbReference>